<accession>A0A8S5MER7</accession>
<proteinExistence type="predicted"/>
<name>A0A8S5MER7_9CAUD</name>
<dbReference type="EMBL" id="BK014884">
    <property type="protein sequence ID" value="DAD80575.1"/>
    <property type="molecule type" value="Genomic_DNA"/>
</dbReference>
<organism evidence="1">
    <name type="scientific">Siphoviridae sp. ctYh54</name>
    <dbReference type="NCBI Taxonomy" id="2826379"/>
    <lineage>
        <taxon>Viruses</taxon>
        <taxon>Duplodnaviria</taxon>
        <taxon>Heunggongvirae</taxon>
        <taxon>Uroviricota</taxon>
        <taxon>Caudoviricetes</taxon>
    </lineage>
</organism>
<evidence type="ECO:0000313" key="1">
    <source>
        <dbReference type="EMBL" id="DAD80575.1"/>
    </source>
</evidence>
<sequence length="148" mass="17443">MQENSNNSNNNNSFDLMKKSSTILDLLNHEVCTTIGADRTLKRLERVLLQPELLNTLSFEQIMQYYDKVLRRQKDGREFIIDFYRVTSKSQDIQSALKQYTMMGEKKDQVIDGEVVSSENERDIRNRFLSQLDEMFRAQDREAQKHEG</sequence>
<reference evidence="1" key="1">
    <citation type="journal article" date="2021" name="Proc. Natl. Acad. Sci. U.S.A.">
        <title>A Catalog of Tens of Thousands of Viruses from Human Metagenomes Reveals Hidden Associations with Chronic Diseases.</title>
        <authorList>
            <person name="Tisza M.J."/>
            <person name="Buck C.B."/>
        </authorList>
    </citation>
    <scope>NUCLEOTIDE SEQUENCE</scope>
    <source>
        <strain evidence="1">CtYh54</strain>
    </source>
</reference>
<protein>
    <submittedName>
        <fullName evidence="1">Uncharacterized protein</fullName>
    </submittedName>
</protein>